<reference evidence="2 3" key="1">
    <citation type="submission" date="2023-05" db="EMBL/GenBank/DDBJ databases">
        <title>Streptantibioticus silvisoli sp. nov., acidotolerant actinomycetes 1 from pine litter.</title>
        <authorList>
            <person name="Swiecimska M."/>
            <person name="Golinska P."/>
            <person name="Sangal V."/>
            <person name="Wachnowicz B."/>
            <person name="Goodfellow M."/>
        </authorList>
    </citation>
    <scope>NUCLEOTIDE SEQUENCE [LARGE SCALE GENOMIC DNA]</scope>
    <source>
        <strain evidence="2 3">DSM 42109</strain>
    </source>
</reference>
<evidence type="ECO:0000313" key="3">
    <source>
        <dbReference type="Proteomes" id="UP001214441"/>
    </source>
</evidence>
<feature type="compositionally biased region" description="Basic and acidic residues" evidence="1">
    <location>
        <begin position="90"/>
        <end position="106"/>
    </location>
</feature>
<evidence type="ECO:0000256" key="1">
    <source>
        <dbReference type="SAM" id="MobiDB-lite"/>
    </source>
</evidence>
<feature type="region of interest" description="Disordered" evidence="1">
    <location>
        <begin position="1"/>
        <end position="25"/>
    </location>
</feature>
<feature type="compositionally biased region" description="Basic and acidic residues" evidence="1">
    <location>
        <begin position="113"/>
        <end position="131"/>
    </location>
</feature>
<name>A0ABT7A5W9_9ACTN</name>
<feature type="compositionally biased region" description="Basic residues" evidence="1">
    <location>
        <begin position="1"/>
        <end position="15"/>
    </location>
</feature>
<dbReference type="EMBL" id="JANCPR020000037">
    <property type="protein sequence ID" value="MDJ1136241.1"/>
    <property type="molecule type" value="Genomic_DNA"/>
</dbReference>
<evidence type="ECO:0000313" key="2">
    <source>
        <dbReference type="EMBL" id="MDJ1136241.1"/>
    </source>
</evidence>
<sequence>MNRRKHPDQPHRRRATATDRTPNVRGYRVTGRWPGATGRAPIVSTRDKRVARRAARDMATRGAVATIEQHTGHGAWRMVQVIDGPAQQRTAREATEAAAREQRLTDDQTAQAARRERALDAQAERHLDEAARLMVRPPVARTATGRPSARHTAGGRR</sequence>
<gene>
    <name evidence="2" type="ORF">NMN56_030710</name>
</gene>
<accession>A0ABT7A5W9</accession>
<keyword evidence="3" id="KW-1185">Reference proteome</keyword>
<proteinExistence type="predicted"/>
<dbReference type="RefSeq" id="WP_274043094.1">
    <property type="nucleotide sequence ID" value="NZ_JANCPR020000037.1"/>
</dbReference>
<dbReference type="Proteomes" id="UP001214441">
    <property type="component" value="Unassembled WGS sequence"/>
</dbReference>
<organism evidence="2 3">
    <name type="scientific">Streptomyces iconiensis</name>
    <dbReference type="NCBI Taxonomy" id="1384038"/>
    <lineage>
        <taxon>Bacteria</taxon>
        <taxon>Bacillati</taxon>
        <taxon>Actinomycetota</taxon>
        <taxon>Actinomycetes</taxon>
        <taxon>Kitasatosporales</taxon>
        <taxon>Streptomycetaceae</taxon>
        <taxon>Streptomyces</taxon>
    </lineage>
</organism>
<feature type="region of interest" description="Disordered" evidence="1">
    <location>
        <begin position="87"/>
        <end position="157"/>
    </location>
</feature>
<protein>
    <submittedName>
        <fullName evidence="2">Uncharacterized protein</fullName>
    </submittedName>
</protein>
<comment type="caution">
    <text evidence="2">The sequence shown here is derived from an EMBL/GenBank/DDBJ whole genome shotgun (WGS) entry which is preliminary data.</text>
</comment>